<comment type="caution">
    <text evidence="1">The sequence shown here is derived from an EMBL/GenBank/DDBJ whole genome shotgun (WGS) entry which is preliminary data.</text>
</comment>
<evidence type="ECO:0000313" key="1">
    <source>
        <dbReference type="EMBL" id="KAF6100046.1"/>
    </source>
</evidence>
<evidence type="ECO:0000313" key="2">
    <source>
        <dbReference type="Proteomes" id="UP000664940"/>
    </source>
</evidence>
<sequence>MSRCMKGWVGSVQDPEKVYNCIKTLIGCSCLAWSFARPAISRSATKGSGLALGCPQLVHGQAQWCCPKQGSLGGDNRRIPDSDSAAQLPLPSTIACIVGTSPDQVQGLGLPLHFHFFWLKLALVQVSFLTSQQLCQAHLLWVILEILEITATSLEESPPQFKSNAQQQGGHAKGLCLVQLESSPWLCLARSCT</sequence>
<name>A0A834E122_9CHIR</name>
<reference evidence="1 2" key="1">
    <citation type="journal article" date="2020" name="Nature">
        <title>Six reference-quality genomes reveal evolution of bat adaptations.</title>
        <authorList>
            <person name="Jebb D."/>
            <person name="Huang Z."/>
            <person name="Pippel M."/>
            <person name="Hughes G.M."/>
            <person name="Lavrichenko K."/>
            <person name="Devanna P."/>
            <person name="Winkler S."/>
            <person name="Jermiin L.S."/>
            <person name="Skirmuntt E.C."/>
            <person name="Katzourakis A."/>
            <person name="Burkitt-Gray L."/>
            <person name="Ray D.A."/>
            <person name="Sullivan K.A.M."/>
            <person name="Roscito J.G."/>
            <person name="Kirilenko B.M."/>
            <person name="Davalos L.M."/>
            <person name="Corthals A.P."/>
            <person name="Power M.L."/>
            <person name="Jones G."/>
            <person name="Ransome R.D."/>
            <person name="Dechmann D.K.N."/>
            <person name="Locatelli A.G."/>
            <person name="Puechmaille S.J."/>
            <person name="Fedrigo O."/>
            <person name="Jarvis E.D."/>
            <person name="Hiller M."/>
            <person name="Vernes S.C."/>
            <person name="Myers E.W."/>
            <person name="Teeling E.C."/>
        </authorList>
    </citation>
    <scope>NUCLEOTIDE SEQUENCE [LARGE SCALE GENOMIC DNA]</scope>
    <source>
        <strain evidence="1">Bat1K_MPI-CBG_1</strain>
    </source>
</reference>
<protein>
    <submittedName>
        <fullName evidence="1">Uncharacterized protein</fullName>
    </submittedName>
</protein>
<dbReference type="Proteomes" id="UP000664940">
    <property type="component" value="Unassembled WGS sequence"/>
</dbReference>
<proteinExistence type="predicted"/>
<dbReference type="AlphaFoldDB" id="A0A834E122"/>
<gene>
    <name evidence="1" type="ORF">HJG60_011748</name>
</gene>
<accession>A0A834E122</accession>
<organism evidence="1 2">
    <name type="scientific">Phyllostomus discolor</name>
    <name type="common">pale spear-nosed bat</name>
    <dbReference type="NCBI Taxonomy" id="89673"/>
    <lineage>
        <taxon>Eukaryota</taxon>
        <taxon>Metazoa</taxon>
        <taxon>Chordata</taxon>
        <taxon>Craniata</taxon>
        <taxon>Vertebrata</taxon>
        <taxon>Euteleostomi</taxon>
        <taxon>Mammalia</taxon>
        <taxon>Eutheria</taxon>
        <taxon>Laurasiatheria</taxon>
        <taxon>Chiroptera</taxon>
        <taxon>Yangochiroptera</taxon>
        <taxon>Phyllostomidae</taxon>
        <taxon>Phyllostominae</taxon>
        <taxon>Phyllostomus</taxon>
    </lineage>
</organism>
<dbReference type="EMBL" id="JABVXQ010000007">
    <property type="protein sequence ID" value="KAF6100046.1"/>
    <property type="molecule type" value="Genomic_DNA"/>
</dbReference>